<dbReference type="AlphaFoldDB" id="A0AA86SUZ1"/>
<keyword evidence="2" id="KW-1185">Reference proteome</keyword>
<sequence>MEARVRVIGRRKQKEGLGFSACVVLVTEECLKQKKNKKKKESAVFNSRSRLKLRFRSLLCLFDSLWFFRGIFLAV</sequence>
<dbReference type="Gramene" id="rna-AYBTSS11_LOCUS23299">
    <property type="protein sequence ID" value="CAJ1971299.1"/>
    <property type="gene ID" value="gene-AYBTSS11_LOCUS23299"/>
</dbReference>
<dbReference type="EMBL" id="OY731405">
    <property type="protein sequence ID" value="CAJ1971299.1"/>
    <property type="molecule type" value="Genomic_DNA"/>
</dbReference>
<accession>A0AA86SUZ1</accession>
<gene>
    <name evidence="1" type="ORF">AYBTSS11_LOCUS23299</name>
</gene>
<protein>
    <submittedName>
        <fullName evidence="1">Uncharacterized protein</fullName>
    </submittedName>
</protein>
<proteinExistence type="predicted"/>
<evidence type="ECO:0000313" key="1">
    <source>
        <dbReference type="EMBL" id="CAJ1971299.1"/>
    </source>
</evidence>
<name>A0AA86SUZ1_9FABA</name>
<evidence type="ECO:0000313" key="2">
    <source>
        <dbReference type="Proteomes" id="UP001189624"/>
    </source>
</evidence>
<reference evidence="1" key="1">
    <citation type="submission" date="2023-10" db="EMBL/GenBank/DDBJ databases">
        <authorList>
            <person name="Domelevo Entfellner J.-B."/>
        </authorList>
    </citation>
    <scope>NUCLEOTIDE SEQUENCE</scope>
</reference>
<organism evidence="1 2">
    <name type="scientific">Sphenostylis stenocarpa</name>
    <dbReference type="NCBI Taxonomy" id="92480"/>
    <lineage>
        <taxon>Eukaryota</taxon>
        <taxon>Viridiplantae</taxon>
        <taxon>Streptophyta</taxon>
        <taxon>Embryophyta</taxon>
        <taxon>Tracheophyta</taxon>
        <taxon>Spermatophyta</taxon>
        <taxon>Magnoliopsida</taxon>
        <taxon>eudicotyledons</taxon>
        <taxon>Gunneridae</taxon>
        <taxon>Pentapetalae</taxon>
        <taxon>rosids</taxon>
        <taxon>fabids</taxon>
        <taxon>Fabales</taxon>
        <taxon>Fabaceae</taxon>
        <taxon>Papilionoideae</taxon>
        <taxon>50 kb inversion clade</taxon>
        <taxon>NPAAA clade</taxon>
        <taxon>indigoferoid/millettioid clade</taxon>
        <taxon>Phaseoleae</taxon>
        <taxon>Sphenostylis</taxon>
    </lineage>
</organism>
<dbReference type="Proteomes" id="UP001189624">
    <property type="component" value="Chromosome 8"/>
</dbReference>